<gene>
    <name evidence="2" type="ORF">ACAT0790_LOCUS43249</name>
</gene>
<evidence type="ECO:0000313" key="2">
    <source>
        <dbReference type="EMBL" id="CAD9166481.1"/>
    </source>
</evidence>
<feature type="compositionally biased region" description="Acidic residues" evidence="1">
    <location>
        <begin position="427"/>
        <end position="460"/>
    </location>
</feature>
<reference evidence="2" key="1">
    <citation type="submission" date="2021-01" db="EMBL/GenBank/DDBJ databases">
        <authorList>
            <person name="Corre E."/>
            <person name="Pelletier E."/>
            <person name="Niang G."/>
            <person name="Scheremetjew M."/>
            <person name="Finn R."/>
            <person name="Kale V."/>
            <person name="Holt S."/>
            <person name="Cochrane G."/>
            <person name="Meng A."/>
            <person name="Brown T."/>
            <person name="Cohen L."/>
        </authorList>
    </citation>
    <scope>NUCLEOTIDE SEQUENCE</scope>
    <source>
        <strain evidence="2">OF101</strain>
    </source>
</reference>
<feature type="region of interest" description="Disordered" evidence="1">
    <location>
        <begin position="421"/>
        <end position="460"/>
    </location>
</feature>
<sequence>MPRLFLEWVAEHMTQKHTVFNQDTCVHVELGEKLALAILEVVFLGRPSCPDDEKYRGECLQGLFHIPEAGEAAAGEPEPSVDEADLRRERLARLKQRLLSPAVQVPEVDGLTEVPDKLSAEEVAQVFKDHVPGVEKLLYRQQRGNFSIKFIQSAYSEGFRAFSGSDMHQHLLWLMRLIVHHGHENKPGAATYLREVAEAFTDCQAVQGRTVERIGLQIRGVALDFRGHLVRLAGEYKAMAVKILAVEECTKRGGPDDYHDPPHMESRIIRDLGSGFGLNSSHIKQAMADTHAESRFPKLVKAKRQAAETRLRALFDTDAWLKAFAAEASTLSAGSERESLPRLFLDWASEHMTEKHILLDSDTCSRVEVGDALALAVAEVVFLGRAGCCRGEEYRGTDIQDLFVPNEELVAKVARAEASKGLVESVAQEDGENEENCASDEESNEEPEEESGEESGEESD</sequence>
<dbReference type="EMBL" id="HBGE01072251">
    <property type="protein sequence ID" value="CAD9166481.1"/>
    <property type="molecule type" value="Transcribed_RNA"/>
</dbReference>
<protein>
    <submittedName>
        <fullName evidence="2">Uncharacterized protein</fullName>
    </submittedName>
</protein>
<evidence type="ECO:0000256" key="1">
    <source>
        <dbReference type="SAM" id="MobiDB-lite"/>
    </source>
</evidence>
<organism evidence="2">
    <name type="scientific">Alexandrium catenella</name>
    <name type="common">Red tide dinoflagellate</name>
    <name type="synonym">Gonyaulax catenella</name>
    <dbReference type="NCBI Taxonomy" id="2925"/>
    <lineage>
        <taxon>Eukaryota</taxon>
        <taxon>Sar</taxon>
        <taxon>Alveolata</taxon>
        <taxon>Dinophyceae</taxon>
        <taxon>Gonyaulacales</taxon>
        <taxon>Pyrocystaceae</taxon>
        <taxon>Alexandrium</taxon>
    </lineage>
</organism>
<proteinExistence type="predicted"/>
<dbReference type="AlphaFoldDB" id="A0A7S1RHY9"/>
<accession>A0A7S1RHY9</accession>
<name>A0A7S1RHY9_ALECA</name>